<dbReference type="NCBIfam" id="TIGR01683">
    <property type="entry name" value="thiS"/>
    <property type="match status" value="1"/>
</dbReference>
<dbReference type="AlphaFoldDB" id="A0A974Y4M9"/>
<evidence type="ECO:0000313" key="1">
    <source>
        <dbReference type="EMBL" id="QRJ64670.1"/>
    </source>
</evidence>
<dbReference type="PANTHER" id="PTHR34472:SF1">
    <property type="entry name" value="SULFUR CARRIER PROTEIN THIS"/>
    <property type="match status" value="1"/>
</dbReference>
<evidence type="ECO:0000313" key="2">
    <source>
        <dbReference type="Proteomes" id="UP000663444"/>
    </source>
</evidence>
<proteinExistence type="predicted"/>
<dbReference type="PANTHER" id="PTHR34472">
    <property type="entry name" value="SULFUR CARRIER PROTEIN THIS"/>
    <property type="match status" value="1"/>
</dbReference>
<sequence>MKLTINGESREFNLPTPATVAALLDALALTGKRIAIEMNGEIVPKSRHGETPVADGDRFEIVVAVGGG</sequence>
<dbReference type="InterPro" id="IPR012675">
    <property type="entry name" value="Beta-grasp_dom_sf"/>
</dbReference>
<dbReference type="InterPro" id="IPR016155">
    <property type="entry name" value="Mopterin_synth/thiamin_S_b"/>
</dbReference>
<accession>A0A974Y4M9</accession>
<dbReference type="CDD" id="cd00565">
    <property type="entry name" value="Ubl_ThiS"/>
    <property type="match status" value="1"/>
</dbReference>
<dbReference type="InterPro" id="IPR003749">
    <property type="entry name" value="ThiS/MoaD-like"/>
</dbReference>
<keyword evidence="2" id="KW-1185">Reference proteome</keyword>
<dbReference type="InterPro" id="IPR010035">
    <property type="entry name" value="Thi_S"/>
</dbReference>
<dbReference type="SUPFAM" id="SSF54285">
    <property type="entry name" value="MoaD/ThiS"/>
    <property type="match status" value="1"/>
</dbReference>
<dbReference type="Pfam" id="PF02597">
    <property type="entry name" value="ThiS"/>
    <property type="match status" value="1"/>
</dbReference>
<dbReference type="Gene3D" id="3.10.20.30">
    <property type="match status" value="1"/>
</dbReference>
<name>A0A974Y4M9_9RHOO</name>
<dbReference type="Proteomes" id="UP000663444">
    <property type="component" value="Chromosome"/>
</dbReference>
<dbReference type="KEGG" id="ares:IWH25_04785"/>
<protein>
    <submittedName>
        <fullName evidence="1">Sulfur carrier protein ThiS</fullName>
    </submittedName>
</protein>
<dbReference type="RefSeq" id="WP_203388196.1">
    <property type="nucleotide sequence ID" value="NZ_CP064781.1"/>
</dbReference>
<gene>
    <name evidence="1" type="primary">thiS</name>
    <name evidence="1" type="ORF">IWH25_04785</name>
</gene>
<dbReference type="EMBL" id="CP064781">
    <property type="protein sequence ID" value="QRJ64670.1"/>
    <property type="molecule type" value="Genomic_DNA"/>
</dbReference>
<organism evidence="1 2">
    <name type="scientific">Azospira restricta</name>
    <dbReference type="NCBI Taxonomy" id="404405"/>
    <lineage>
        <taxon>Bacteria</taxon>
        <taxon>Pseudomonadati</taxon>
        <taxon>Pseudomonadota</taxon>
        <taxon>Betaproteobacteria</taxon>
        <taxon>Rhodocyclales</taxon>
        <taxon>Rhodocyclaceae</taxon>
        <taxon>Azospira</taxon>
    </lineage>
</organism>
<reference evidence="1" key="1">
    <citation type="submission" date="2020-11" db="EMBL/GenBank/DDBJ databases">
        <title>Azospira restricta DSM 18626 genome sequence.</title>
        <authorList>
            <person name="Moe W.M."/>
        </authorList>
    </citation>
    <scope>NUCLEOTIDE SEQUENCE</scope>
    <source>
        <strain evidence="1">DSM 18626</strain>
    </source>
</reference>